<accession>A0A1X1YKB0</accession>
<organism evidence="1 2">
    <name type="scientific">Mycolicibacter longobardus</name>
    <dbReference type="NCBI Taxonomy" id="1108812"/>
    <lineage>
        <taxon>Bacteria</taxon>
        <taxon>Bacillati</taxon>
        <taxon>Actinomycetota</taxon>
        <taxon>Actinomycetes</taxon>
        <taxon>Mycobacteriales</taxon>
        <taxon>Mycobacteriaceae</taxon>
        <taxon>Mycolicibacter</taxon>
    </lineage>
</organism>
<dbReference type="AlphaFoldDB" id="A0A1X1YKB0"/>
<keyword evidence="2" id="KW-1185">Reference proteome</keyword>
<evidence type="ECO:0000313" key="2">
    <source>
        <dbReference type="Proteomes" id="UP000193866"/>
    </source>
</evidence>
<name>A0A1X1YKB0_9MYCO</name>
<reference evidence="1 2" key="1">
    <citation type="submission" date="2016-01" db="EMBL/GenBank/DDBJ databases">
        <title>The new phylogeny of the genus Mycobacterium.</title>
        <authorList>
            <person name="Tarcisio F."/>
            <person name="Conor M."/>
            <person name="Antonella G."/>
            <person name="Elisabetta G."/>
            <person name="Giulia F.S."/>
            <person name="Sara T."/>
            <person name="Anna F."/>
            <person name="Clotilde B."/>
            <person name="Roberto B."/>
            <person name="Veronica D.S."/>
            <person name="Fabio R."/>
            <person name="Monica P."/>
            <person name="Olivier J."/>
            <person name="Enrico T."/>
            <person name="Nicola S."/>
        </authorList>
    </citation>
    <scope>NUCLEOTIDE SEQUENCE [LARGE SCALE GENOMIC DNA]</scope>
    <source>
        <strain evidence="1 2">DSM 45394</strain>
    </source>
</reference>
<proteinExistence type="predicted"/>
<dbReference type="EMBL" id="LQPG01000017">
    <property type="protein sequence ID" value="ORW11569.1"/>
    <property type="molecule type" value="Genomic_DNA"/>
</dbReference>
<protein>
    <submittedName>
        <fullName evidence="1">Uncharacterized protein</fullName>
    </submittedName>
</protein>
<dbReference type="Proteomes" id="UP000193866">
    <property type="component" value="Unassembled WGS sequence"/>
</dbReference>
<sequence>MLPDDGVFRIEDQHVPCLWVLFAAGQLSDSSVAPREYPVLRAVLTSNDSANSAGKVHAYGERLSCGGGSCPK</sequence>
<gene>
    <name evidence="1" type="ORF">AWC16_10815</name>
</gene>
<evidence type="ECO:0000313" key="1">
    <source>
        <dbReference type="EMBL" id="ORW11569.1"/>
    </source>
</evidence>
<comment type="caution">
    <text evidence="1">The sequence shown here is derived from an EMBL/GenBank/DDBJ whole genome shotgun (WGS) entry which is preliminary data.</text>
</comment>